<dbReference type="Proteomes" id="UP000799776">
    <property type="component" value="Unassembled WGS sequence"/>
</dbReference>
<keyword evidence="2" id="KW-1185">Reference proteome</keyword>
<evidence type="ECO:0000313" key="2">
    <source>
        <dbReference type="Proteomes" id="UP000799776"/>
    </source>
</evidence>
<accession>A0A9P4M217</accession>
<name>A0A9P4M217_9PEZI</name>
<dbReference type="Gene3D" id="3.90.550.10">
    <property type="entry name" value="Spore Coat Polysaccharide Biosynthesis Protein SpsA, Chain A"/>
    <property type="match status" value="1"/>
</dbReference>
<dbReference type="InterPro" id="IPR050587">
    <property type="entry name" value="GNT1/Glycosyltrans_8"/>
</dbReference>
<dbReference type="SUPFAM" id="SSF53448">
    <property type="entry name" value="Nucleotide-diphospho-sugar transferases"/>
    <property type="match status" value="1"/>
</dbReference>
<dbReference type="EMBL" id="ML978713">
    <property type="protein sequence ID" value="KAF2090459.1"/>
    <property type="molecule type" value="Genomic_DNA"/>
</dbReference>
<sequence>DDSDPYYLSTRLLAYQLLHSPVRSNLSIDFVVFITDDVSDPKRTRLMRDGASVVLAGKVHSDWLAPDDAPRNQNSLAKLRLWQMGQYERVCFLDPDHLVLGSLDGVFEDPAASMHKTRGDKFGVHSDEATLPASYSFAAQGDDKADSFSAGFFVTKPSLEMLSYYSSLLAAHIRGRFDNTQASPEQGLLNYAHRAKGNMPWQKLRGQWSVSGGGKRDWERGAVAFHERFW</sequence>
<reference evidence="1" key="1">
    <citation type="journal article" date="2020" name="Stud. Mycol.">
        <title>101 Dothideomycetes genomes: a test case for predicting lifestyles and emergence of pathogens.</title>
        <authorList>
            <person name="Haridas S."/>
            <person name="Albert R."/>
            <person name="Binder M."/>
            <person name="Bloem J."/>
            <person name="Labutti K."/>
            <person name="Salamov A."/>
            <person name="Andreopoulos B."/>
            <person name="Baker S."/>
            <person name="Barry K."/>
            <person name="Bills G."/>
            <person name="Bluhm B."/>
            <person name="Cannon C."/>
            <person name="Castanera R."/>
            <person name="Culley D."/>
            <person name="Daum C."/>
            <person name="Ezra D."/>
            <person name="Gonzalez J."/>
            <person name="Henrissat B."/>
            <person name="Kuo A."/>
            <person name="Liang C."/>
            <person name="Lipzen A."/>
            <person name="Lutzoni F."/>
            <person name="Magnuson J."/>
            <person name="Mondo S."/>
            <person name="Nolan M."/>
            <person name="Ohm R."/>
            <person name="Pangilinan J."/>
            <person name="Park H.-J."/>
            <person name="Ramirez L."/>
            <person name="Alfaro M."/>
            <person name="Sun H."/>
            <person name="Tritt A."/>
            <person name="Yoshinaga Y."/>
            <person name="Zwiers L.-H."/>
            <person name="Turgeon B."/>
            <person name="Goodwin S."/>
            <person name="Spatafora J."/>
            <person name="Crous P."/>
            <person name="Grigoriev I."/>
        </authorList>
    </citation>
    <scope>NUCLEOTIDE SEQUENCE</scope>
    <source>
        <strain evidence="1">CBS 121410</strain>
    </source>
</reference>
<dbReference type="AlphaFoldDB" id="A0A9P4M217"/>
<dbReference type="OrthoDB" id="2014201at2759"/>
<feature type="non-terminal residue" evidence="1">
    <location>
        <position position="1"/>
    </location>
</feature>
<proteinExistence type="predicted"/>
<dbReference type="PANTHER" id="PTHR11183">
    <property type="entry name" value="GLYCOGENIN SUBFAMILY MEMBER"/>
    <property type="match status" value="1"/>
</dbReference>
<organism evidence="1 2">
    <name type="scientific">Saccharata proteae CBS 121410</name>
    <dbReference type="NCBI Taxonomy" id="1314787"/>
    <lineage>
        <taxon>Eukaryota</taxon>
        <taxon>Fungi</taxon>
        <taxon>Dikarya</taxon>
        <taxon>Ascomycota</taxon>
        <taxon>Pezizomycotina</taxon>
        <taxon>Dothideomycetes</taxon>
        <taxon>Dothideomycetes incertae sedis</taxon>
        <taxon>Botryosphaeriales</taxon>
        <taxon>Saccharataceae</taxon>
        <taxon>Saccharata</taxon>
    </lineage>
</organism>
<dbReference type="InterPro" id="IPR029044">
    <property type="entry name" value="Nucleotide-diphossugar_trans"/>
</dbReference>
<gene>
    <name evidence="1" type="ORF">K490DRAFT_11977</name>
</gene>
<comment type="caution">
    <text evidence="1">The sequence shown here is derived from an EMBL/GenBank/DDBJ whole genome shotgun (WGS) entry which is preliminary data.</text>
</comment>
<feature type="non-terminal residue" evidence="1">
    <location>
        <position position="230"/>
    </location>
</feature>
<evidence type="ECO:0000313" key="1">
    <source>
        <dbReference type="EMBL" id="KAF2090459.1"/>
    </source>
</evidence>
<protein>
    <submittedName>
        <fullName evidence="1">Glycosyltransferase family 8 protein</fullName>
    </submittedName>
</protein>